<protein>
    <recommendedName>
        <fullName evidence="3">Nucleotidyltransferase</fullName>
    </recommendedName>
</protein>
<evidence type="ECO:0000313" key="1">
    <source>
        <dbReference type="EMBL" id="QBQ53869.1"/>
    </source>
</evidence>
<evidence type="ECO:0008006" key="3">
    <source>
        <dbReference type="Google" id="ProtNLM"/>
    </source>
</evidence>
<name>A0A4P7BXG4_9GAMM</name>
<dbReference type="RefSeq" id="WP_134356878.1">
    <property type="nucleotide sequence ID" value="NZ_CP038033.1"/>
</dbReference>
<keyword evidence="2" id="KW-1185">Reference proteome</keyword>
<dbReference type="Proteomes" id="UP000294325">
    <property type="component" value="Chromosome"/>
</dbReference>
<dbReference type="OrthoDB" id="5294130at2"/>
<dbReference type="KEGG" id="nwr:E3U44_04590"/>
<evidence type="ECO:0000313" key="2">
    <source>
        <dbReference type="Proteomes" id="UP000294325"/>
    </source>
</evidence>
<accession>A0A4P7BXG4</accession>
<organism evidence="1 2">
    <name type="scientific">Nitrosococcus wardiae</name>
    <dbReference type="NCBI Taxonomy" id="1814290"/>
    <lineage>
        <taxon>Bacteria</taxon>
        <taxon>Pseudomonadati</taxon>
        <taxon>Pseudomonadota</taxon>
        <taxon>Gammaproteobacteria</taxon>
        <taxon>Chromatiales</taxon>
        <taxon>Chromatiaceae</taxon>
        <taxon>Nitrosococcus</taxon>
    </lineage>
</organism>
<dbReference type="EMBL" id="CP038033">
    <property type="protein sequence ID" value="QBQ53869.1"/>
    <property type="molecule type" value="Genomic_DNA"/>
</dbReference>
<reference evidence="1 2" key="1">
    <citation type="submission" date="2019-03" db="EMBL/GenBank/DDBJ databases">
        <title>The genome sequence of Nitrosococcus wardiae strain D1FHST reveals the archetypal metabolic capacity of ammonia-oxidizing Gammaproteobacteria.</title>
        <authorList>
            <person name="Wang L."/>
            <person name="Lim C.K."/>
            <person name="Hanson T.E."/>
            <person name="Dang H."/>
            <person name="Klotz M.G."/>
        </authorList>
    </citation>
    <scope>NUCLEOTIDE SEQUENCE [LARGE SCALE GENOMIC DNA]</scope>
    <source>
        <strain evidence="1 2">D1FHS</strain>
    </source>
</reference>
<gene>
    <name evidence="1" type="ORF">E3U44_04590</name>
</gene>
<proteinExistence type="predicted"/>
<sequence length="204" mass="22758">MSRKDQQMREYIATEAARLMVEHGIKSYYQAKRKAATALGAADTRNLPTNQEIEQAVGAYLRLFKSNSQPATLEKLRQMALEAMGFFSRYNPHLVGSVLSGLASEYSDINLHLFADTEEEVALFLTEAGIPFQLKSRQLSFSSKVLQSFPVFRFIAGEVTVELTVFPPKGIRHAPLSPIDGKPMRRAGRKEVQSLLEAEIQPIG</sequence>
<dbReference type="AlphaFoldDB" id="A0A4P7BXG4"/>